<name>A0A229XFQ7_9EURO</name>
<dbReference type="InterPro" id="IPR052053">
    <property type="entry name" value="IM_YidH-like"/>
</dbReference>
<dbReference type="Pfam" id="PF02656">
    <property type="entry name" value="DUF202"/>
    <property type="match status" value="1"/>
</dbReference>
<evidence type="ECO:0000256" key="2">
    <source>
        <dbReference type="ARBA" id="ARBA00022692"/>
    </source>
</evidence>
<dbReference type="InterPro" id="IPR003807">
    <property type="entry name" value="DUF202"/>
</dbReference>
<evidence type="ECO:0000256" key="5">
    <source>
        <dbReference type="SAM" id="Phobius"/>
    </source>
</evidence>
<feature type="transmembrane region" description="Helical" evidence="5">
    <location>
        <begin position="76"/>
        <end position="93"/>
    </location>
</feature>
<keyword evidence="2 5" id="KW-0812">Transmembrane</keyword>
<protein>
    <recommendedName>
        <fullName evidence="6">DUF202 domain-containing protein</fullName>
    </recommendedName>
</protein>
<dbReference type="Proteomes" id="UP000215289">
    <property type="component" value="Unassembled WGS sequence"/>
</dbReference>
<sequence length="174" mass="19666">MPESTAGQDPASLRPRWNPIINVTNSDPVIVEEHTQDKKHLFLSRPLFGVLLFENVASDARDHCANERTFLSWLRLSMYLAVVSIAIIISFHFRSQPTGLERRLALPLGIIFWLLSLTCLLNGFANYIRTVVKYSRKAALVQSGWRTQLTFTMVGVVIFACCILFIATGAQTRR</sequence>
<dbReference type="PANTHER" id="PTHR34187:SF3">
    <property type="entry name" value="DUF DOMAIN PROTEIN (AFU_ORTHOLOGUE AFUA_6G11150)"/>
    <property type="match status" value="1"/>
</dbReference>
<gene>
    <name evidence="7" type="ORF">CFD26_107449</name>
</gene>
<dbReference type="AlphaFoldDB" id="A0A229XFQ7"/>
<evidence type="ECO:0000313" key="8">
    <source>
        <dbReference type="Proteomes" id="UP000215289"/>
    </source>
</evidence>
<feature type="transmembrane region" description="Helical" evidence="5">
    <location>
        <begin position="105"/>
        <end position="128"/>
    </location>
</feature>
<reference evidence="7 8" key="1">
    <citation type="submission" date="2018-08" db="EMBL/GenBank/DDBJ databases">
        <title>Draft genome sequences of two Aspergillus turcosus clinical strains isolated from bronchoalveolar lavage fluid: one azole-susceptible and the other azole-resistant.</title>
        <authorList>
            <person name="Parent-Michaud M."/>
            <person name="Dufresne P.J."/>
            <person name="Fournier E."/>
            <person name="Martineau C."/>
            <person name="Moreira S."/>
            <person name="Perkins V."/>
            <person name="De Repentigny L."/>
            <person name="Dufresne S.F."/>
        </authorList>
    </citation>
    <scope>NUCLEOTIDE SEQUENCE [LARGE SCALE GENOMIC DNA]</scope>
    <source>
        <strain evidence="7">HMR AF 1038</strain>
    </source>
</reference>
<feature type="transmembrane region" description="Helical" evidence="5">
    <location>
        <begin position="148"/>
        <end position="170"/>
    </location>
</feature>
<evidence type="ECO:0000256" key="3">
    <source>
        <dbReference type="ARBA" id="ARBA00022989"/>
    </source>
</evidence>
<proteinExistence type="predicted"/>
<evidence type="ECO:0000256" key="1">
    <source>
        <dbReference type="ARBA" id="ARBA00004127"/>
    </source>
</evidence>
<accession>A0A229XFQ7</accession>
<comment type="subcellular location">
    <subcellularLocation>
        <location evidence="1">Endomembrane system</location>
        <topology evidence="1">Multi-pass membrane protein</topology>
    </subcellularLocation>
</comment>
<dbReference type="PANTHER" id="PTHR34187">
    <property type="entry name" value="FGR18P"/>
    <property type="match status" value="1"/>
</dbReference>
<keyword evidence="8" id="KW-1185">Reference proteome</keyword>
<dbReference type="OrthoDB" id="5525680at2759"/>
<feature type="domain" description="DUF202" evidence="6">
    <location>
        <begin position="61"/>
        <end position="131"/>
    </location>
</feature>
<comment type="caution">
    <text evidence="7">The sequence shown here is derived from an EMBL/GenBank/DDBJ whole genome shotgun (WGS) entry which is preliminary data.</text>
</comment>
<keyword evidence="3 5" id="KW-1133">Transmembrane helix</keyword>
<evidence type="ECO:0000259" key="6">
    <source>
        <dbReference type="Pfam" id="PF02656"/>
    </source>
</evidence>
<keyword evidence="4 5" id="KW-0472">Membrane</keyword>
<dbReference type="GO" id="GO:0012505">
    <property type="term" value="C:endomembrane system"/>
    <property type="evidence" value="ECO:0007669"/>
    <property type="project" value="UniProtKB-SubCell"/>
</dbReference>
<evidence type="ECO:0000256" key="4">
    <source>
        <dbReference type="ARBA" id="ARBA00023136"/>
    </source>
</evidence>
<organism evidence="7 8">
    <name type="scientific">Aspergillus turcosus</name>
    <dbReference type="NCBI Taxonomy" id="1245748"/>
    <lineage>
        <taxon>Eukaryota</taxon>
        <taxon>Fungi</taxon>
        <taxon>Dikarya</taxon>
        <taxon>Ascomycota</taxon>
        <taxon>Pezizomycotina</taxon>
        <taxon>Eurotiomycetes</taxon>
        <taxon>Eurotiomycetidae</taxon>
        <taxon>Eurotiales</taxon>
        <taxon>Aspergillaceae</taxon>
        <taxon>Aspergillus</taxon>
        <taxon>Aspergillus subgen. Fumigati</taxon>
    </lineage>
</organism>
<dbReference type="EMBL" id="NIDN02000059">
    <property type="protein sequence ID" value="RLL98189.1"/>
    <property type="molecule type" value="Genomic_DNA"/>
</dbReference>
<evidence type="ECO:0000313" key="7">
    <source>
        <dbReference type="EMBL" id="RLL98189.1"/>
    </source>
</evidence>